<evidence type="ECO:0000313" key="3">
    <source>
        <dbReference type="Proteomes" id="UP000443582"/>
    </source>
</evidence>
<gene>
    <name evidence="2" type="ORF">DAY19_12980</name>
</gene>
<protein>
    <recommendedName>
        <fullName evidence="1">Core domain-containing protein</fullName>
    </recommendedName>
</protein>
<dbReference type="EMBL" id="QDKL01000003">
    <property type="protein sequence ID" value="RZF20892.1"/>
    <property type="molecule type" value="Genomic_DNA"/>
</dbReference>
<dbReference type="InterPro" id="IPR035903">
    <property type="entry name" value="HesB-like_dom_sf"/>
</dbReference>
<accession>A0ABY0IE41</accession>
<feature type="domain" description="Core" evidence="1">
    <location>
        <begin position="25"/>
        <end position="106"/>
    </location>
</feature>
<dbReference type="Gene3D" id="2.60.300.12">
    <property type="entry name" value="HesB-like domain"/>
    <property type="match status" value="1"/>
</dbReference>
<dbReference type="Proteomes" id="UP000443582">
    <property type="component" value="Unassembled WGS sequence"/>
</dbReference>
<reference evidence="3" key="1">
    <citation type="journal article" date="2019" name="Int. J. Syst. Evol. Microbiol.">
        <title>Halobacteriovorax valvorus sp. nov., a novel prokaryotic predator isolated from coastal seawater of China.</title>
        <authorList>
            <person name="Chen M.-X."/>
        </authorList>
    </citation>
    <scope>NUCLEOTIDE SEQUENCE [LARGE SCALE GENOMIC DNA]</scope>
    <source>
        <strain evidence="3">BL9</strain>
    </source>
</reference>
<dbReference type="SUPFAM" id="SSF89360">
    <property type="entry name" value="HesB-like domain"/>
    <property type="match status" value="1"/>
</dbReference>
<evidence type="ECO:0000313" key="2">
    <source>
        <dbReference type="EMBL" id="RZF20892.1"/>
    </source>
</evidence>
<dbReference type="InterPro" id="IPR000361">
    <property type="entry name" value="ATAP_core_dom"/>
</dbReference>
<dbReference type="Pfam" id="PF01521">
    <property type="entry name" value="Fe-S_biosyn"/>
    <property type="match status" value="1"/>
</dbReference>
<organism evidence="2 3">
    <name type="scientific">Halobacteriovorax vibrionivorans</name>
    <dbReference type="NCBI Taxonomy" id="2152716"/>
    <lineage>
        <taxon>Bacteria</taxon>
        <taxon>Pseudomonadati</taxon>
        <taxon>Bdellovibrionota</taxon>
        <taxon>Bacteriovoracia</taxon>
        <taxon>Bacteriovoracales</taxon>
        <taxon>Halobacteriovoraceae</taxon>
        <taxon>Halobacteriovorax</taxon>
    </lineage>
</organism>
<comment type="caution">
    <text evidence="2">The sequence shown here is derived from an EMBL/GenBank/DDBJ whole genome shotgun (WGS) entry which is preliminary data.</text>
</comment>
<name>A0ABY0IE41_9BACT</name>
<proteinExistence type="predicted"/>
<dbReference type="RefSeq" id="WP_115363151.1">
    <property type="nucleotide sequence ID" value="NZ_QDKL01000003.1"/>
</dbReference>
<keyword evidence="3" id="KW-1185">Reference proteome</keyword>
<sequence length="143" mass="16516">MKTESKSAQSSASYNIDRSQVTLPKLSFTQMAQDQLNLMLENDFTLQGKYLRILISGKGCEGFKYSIGFHDLNDDDFLVPVKEMDTEVAIDPFTAFYLGETQIDYQFNYINDEEGFVVVNKQQDEFQGKFWRKDKSKIPPKVQ</sequence>
<evidence type="ECO:0000259" key="1">
    <source>
        <dbReference type="Pfam" id="PF01521"/>
    </source>
</evidence>